<gene>
    <name evidence="1" type="ORF">CEV34_4739</name>
</gene>
<protein>
    <submittedName>
        <fullName evidence="1">Uncharacterized protein</fullName>
    </submittedName>
</protein>
<comment type="caution">
    <text evidence="1">The sequence shown here is derived from an EMBL/GenBank/DDBJ whole genome shotgun (WGS) entry which is preliminary data.</text>
</comment>
<evidence type="ECO:0000313" key="2">
    <source>
        <dbReference type="Proteomes" id="UP000216188"/>
    </source>
</evidence>
<proteinExistence type="predicted"/>
<dbReference type="EMBL" id="NNRM01000046">
    <property type="protein sequence ID" value="OYR21938.1"/>
    <property type="molecule type" value="Genomic_DNA"/>
</dbReference>
<sequence length="44" mass="4868">MLPGFAGLYFAMPFMTFKPFRAGSVLPDPLYLFARVGNAKELKG</sequence>
<name>A0A256G4H4_9HYPH</name>
<dbReference type="Proteomes" id="UP000216188">
    <property type="component" value="Unassembled WGS sequence"/>
</dbReference>
<organism evidence="1 2">
    <name type="scientific">Brucella pseudogrignonensis</name>
    <dbReference type="NCBI Taxonomy" id="419475"/>
    <lineage>
        <taxon>Bacteria</taxon>
        <taxon>Pseudomonadati</taxon>
        <taxon>Pseudomonadota</taxon>
        <taxon>Alphaproteobacteria</taxon>
        <taxon>Hyphomicrobiales</taxon>
        <taxon>Brucellaceae</taxon>
        <taxon>Brucella/Ochrobactrum group</taxon>
        <taxon>Brucella</taxon>
    </lineage>
</organism>
<dbReference type="AlphaFoldDB" id="A0A256G4H4"/>
<keyword evidence="2" id="KW-1185">Reference proteome</keyword>
<reference evidence="1 2" key="1">
    <citation type="submission" date="2017-07" db="EMBL/GenBank/DDBJ databases">
        <title>Phylogenetic study on the rhizospheric bacterium Ochrobactrum sp. A44.</title>
        <authorList>
            <person name="Krzyzanowska D.M."/>
            <person name="Ossowicki A."/>
            <person name="Rajewska M."/>
            <person name="Maciag T."/>
            <person name="Kaczynski Z."/>
            <person name="Czerwicka M."/>
            <person name="Jafra S."/>
        </authorList>
    </citation>
    <scope>NUCLEOTIDE SEQUENCE [LARGE SCALE GENOMIC DNA]</scope>
    <source>
        <strain evidence="1 2">CCUG 30717</strain>
    </source>
</reference>
<accession>A0A256G4H4</accession>
<evidence type="ECO:0000313" key="1">
    <source>
        <dbReference type="EMBL" id="OYR21938.1"/>
    </source>
</evidence>